<evidence type="ECO:0000259" key="8">
    <source>
        <dbReference type="PROSITE" id="PS51405"/>
    </source>
</evidence>
<evidence type="ECO:0000313" key="10">
    <source>
        <dbReference type="Proteomes" id="UP001285354"/>
    </source>
</evidence>
<organism evidence="9 10">
    <name type="scientific">Diplocarpon rosae</name>
    <dbReference type="NCBI Taxonomy" id="946125"/>
    <lineage>
        <taxon>Eukaryota</taxon>
        <taxon>Fungi</taxon>
        <taxon>Dikarya</taxon>
        <taxon>Ascomycota</taxon>
        <taxon>Pezizomycotina</taxon>
        <taxon>Leotiomycetes</taxon>
        <taxon>Helotiales</taxon>
        <taxon>Drepanopezizaceae</taxon>
        <taxon>Diplocarpon</taxon>
    </lineage>
</organism>
<dbReference type="PANTHER" id="PTHR33577">
    <property type="entry name" value="STERIGMATOCYSTIN BIOSYNTHESIS PEROXIDASE STCC-RELATED"/>
    <property type="match status" value="1"/>
</dbReference>
<comment type="similarity">
    <text evidence="7">Belongs to the chloroperoxidase family.</text>
</comment>
<dbReference type="EMBL" id="JAUBYV010000006">
    <property type="protein sequence ID" value="KAK2626202.1"/>
    <property type="molecule type" value="Genomic_DNA"/>
</dbReference>
<keyword evidence="6" id="KW-0408">Iron</keyword>
<dbReference type="InterPro" id="IPR036851">
    <property type="entry name" value="Chloroperoxidase-like_sf"/>
</dbReference>
<dbReference type="Proteomes" id="UP001285354">
    <property type="component" value="Unassembled WGS sequence"/>
</dbReference>
<name>A0AAD9SZ72_9HELO</name>
<evidence type="ECO:0000256" key="3">
    <source>
        <dbReference type="ARBA" id="ARBA00022617"/>
    </source>
</evidence>
<sequence>MLNTLANHGYIARDGLNISMDDLKVGLENSINLDPTATQTFGAAALLTSTTGNNATFNLDDLDQHKIIEHDGSLSRADFYFGDVNTFQPTIWETVLAFFTNTTIPVSVAKAARSARLAAAEDANAAFNLTTTEARSSAAESALYLVVMADPEVQGETVARTQWVRVLFEQERLPVEEGWVKSEVKLTSAPILAIAGQLLAA</sequence>
<keyword evidence="5" id="KW-0560">Oxidoreductase</keyword>
<proteinExistence type="inferred from homology"/>
<dbReference type="PANTHER" id="PTHR33577:SF19">
    <property type="entry name" value="HEME HALOPEROXIDASE FAMILY PROFILE DOMAIN-CONTAINING PROTEIN-RELATED"/>
    <property type="match status" value="1"/>
</dbReference>
<comment type="caution">
    <text evidence="9">The sequence shown here is derived from an EMBL/GenBank/DDBJ whole genome shotgun (WGS) entry which is preliminary data.</text>
</comment>
<gene>
    <name evidence="9" type="ORF">QTJ16_004464</name>
</gene>
<keyword evidence="2" id="KW-0575">Peroxidase</keyword>
<reference evidence="9" key="1">
    <citation type="submission" date="2023-06" db="EMBL/GenBank/DDBJ databases">
        <title>Draft genome of Marssonina rosae.</title>
        <authorList>
            <person name="Cheng Q."/>
        </authorList>
    </citation>
    <scope>NUCLEOTIDE SEQUENCE</scope>
    <source>
        <strain evidence="9">R4</strain>
    </source>
</reference>
<keyword evidence="4" id="KW-0479">Metal-binding</keyword>
<keyword evidence="3" id="KW-0349">Heme</keyword>
<dbReference type="InterPro" id="IPR000028">
    <property type="entry name" value="Chloroperoxidase"/>
</dbReference>
<keyword evidence="10" id="KW-1185">Reference proteome</keyword>
<accession>A0AAD9SZ72</accession>
<dbReference type="AlphaFoldDB" id="A0AAD9SZ72"/>
<evidence type="ECO:0000256" key="7">
    <source>
        <dbReference type="ARBA" id="ARBA00025795"/>
    </source>
</evidence>
<evidence type="ECO:0000256" key="1">
    <source>
        <dbReference type="ARBA" id="ARBA00001970"/>
    </source>
</evidence>
<dbReference type="Gene3D" id="1.10.489.10">
    <property type="entry name" value="Chloroperoxidase-like"/>
    <property type="match status" value="1"/>
</dbReference>
<protein>
    <recommendedName>
        <fullName evidence="8">Heme haloperoxidase family profile domain-containing protein</fullName>
    </recommendedName>
</protein>
<evidence type="ECO:0000313" key="9">
    <source>
        <dbReference type="EMBL" id="KAK2626202.1"/>
    </source>
</evidence>
<evidence type="ECO:0000256" key="5">
    <source>
        <dbReference type="ARBA" id="ARBA00023002"/>
    </source>
</evidence>
<evidence type="ECO:0000256" key="4">
    <source>
        <dbReference type="ARBA" id="ARBA00022723"/>
    </source>
</evidence>
<comment type="cofactor">
    <cofactor evidence="1">
        <name>heme b</name>
        <dbReference type="ChEBI" id="CHEBI:60344"/>
    </cofactor>
</comment>
<dbReference type="PROSITE" id="PS51405">
    <property type="entry name" value="HEME_HALOPEROXIDASE"/>
    <property type="match status" value="1"/>
</dbReference>
<dbReference type="GO" id="GO:0004601">
    <property type="term" value="F:peroxidase activity"/>
    <property type="evidence" value="ECO:0007669"/>
    <property type="project" value="UniProtKB-KW"/>
</dbReference>
<dbReference type="SUPFAM" id="SSF47571">
    <property type="entry name" value="Cloroperoxidase"/>
    <property type="match status" value="1"/>
</dbReference>
<evidence type="ECO:0000256" key="6">
    <source>
        <dbReference type="ARBA" id="ARBA00023004"/>
    </source>
</evidence>
<feature type="domain" description="Heme haloperoxidase family profile" evidence="8">
    <location>
        <begin position="1"/>
        <end position="193"/>
    </location>
</feature>
<evidence type="ECO:0000256" key="2">
    <source>
        <dbReference type="ARBA" id="ARBA00022559"/>
    </source>
</evidence>
<dbReference type="GO" id="GO:0046872">
    <property type="term" value="F:metal ion binding"/>
    <property type="evidence" value="ECO:0007669"/>
    <property type="project" value="UniProtKB-KW"/>
</dbReference>
<dbReference type="Pfam" id="PF01328">
    <property type="entry name" value="Peroxidase_2"/>
    <property type="match status" value="1"/>
</dbReference>